<protein>
    <submittedName>
        <fullName evidence="1">Photosystem II stability/assembly factor-like uncharacterized protein</fullName>
    </submittedName>
</protein>
<dbReference type="PANTHER" id="PTHR47199">
    <property type="entry name" value="PHOTOSYSTEM II STABILITY/ASSEMBLY FACTOR HCF136, CHLOROPLASTIC"/>
    <property type="match status" value="1"/>
</dbReference>
<sequence>MQESGSSASLRGIAAVNSSVAWASGTEGTVLRTEDGGAHWRKCAVPPGAEKLDFRGVQAWDRETAVLMGSGPGELSRIYRTTDGCAHWTLVLRNPDKDGFFDGLLFLDRRKGLVIGDPVGGEIALQATHDGGQSWSRVKDAKELRALEGEAFFAASNASMAAAGQWLWIATSKGRVLRHRLPADGTDLIGSAGFRSAQAPMAGGNAAAGIFAIAFRDERHGVAVGGDYTKPDGASGTAAWTADGGEHWTAAAAGPPGYRSTVAWDKAARAWIAAGTNGSDVSYDGGRTWRPLDGPEGGGWNAISLPWIVGPQGRVAKLDQKRTPHGK</sequence>
<dbReference type="AlphaFoldDB" id="A0A4R1LEJ0"/>
<dbReference type="Proteomes" id="UP000295210">
    <property type="component" value="Unassembled WGS sequence"/>
</dbReference>
<dbReference type="Gene3D" id="2.130.10.10">
    <property type="entry name" value="YVTN repeat-like/Quinoprotein amine dehydrogenase"/>
    <property type="match status" value="2"/>
</dbReference>
<evidence type="ECO:0000313" key="1">
    <source>
        <dbReference type="EMBL" id="TCK76000.1"/>
    </source>
</evidence>
<organism evidence="1 2">
    <name type="scientific">Acidipila rosea</name>
    <dbReference type="NCBI Taxonomy" id="768535"/>
    <lineage>
        <taxon>Bacteria</taxon>
        <taxon>Pseudomonadati</taxon>
        <taxon>Acidobacteriota</taxon>
        <taxon>Terriglobia</taxon>
        <taxon>Terriglobales</taxon>
        <taxon>Acidobacteriaceae</taxon>
        <taxon>Acidipila</taxon>
    </lineage>
</organism>
<name>A0A4R1LEJ0_9BACT</name>
<proteinExistence type="predicted"/>
<keyword evidence="2" id="KW-1185">Reference proteome</keyword>
<reference evidence="1 2" key="1">
    <citation type="submission" date="2019-03" db="EMBL/GenBank/DDBJ databases">
        <title>Genomic Encyclopedia of Type Strains, Phase IV (KMG-IV): sequencing the most valuable type-strain genomes for metagenomic binning, comparative biology and taxonomic classification.</title>
        <authorList>
            <person name="Goeker M."/>
        </authorList>
    </citation>
    <scope>NUCLEOTIDE SEQUENCE [LARGE SCALE GENOMIC DNA]</scope>
    <source>
        <strain evidence="1 2">DSM 103428</strain>
    </source>
</reference>
<gene>
    <name evidence="1" type="ORF">C7378_1005</name>
</gene>
<dbReference type="InterPro" id="IPR015943">
    <property type="entry name" value="WD40/YVTN_repeat-like_dom_sf"/>
</dbReference>
<dbReference type="EMBL" id="SMGK01000001">
    <property type="protein sequence ID" value="TCK76000.1"/>
    <property type="molecule type" value="Genomic_DNA"/>
</dbReference>
<dbReference type="SUPFAM" id="SSF110296">
    <property type="entry name" value="Oligoxyloglucan reducing end-specific cellobiohydrolase"/>
    <property type="match status" value="1"/>
</dbReference>
<evidence type="ECO:0000313" key="2">
    <source>
        <dbReference type="Proteomes" id="UP000295210"/>
    </source>
</evidence>
<dbReference type="PANTHER" id="PTHR47199:SF2">
    <property type="entry name" value="PHOTOSYSTEM II STABILITY_ASSEMBLY FACTOR HCF136, CHLOROPLASTIC"/>
    <property type="match status" value="1"/>
</dbReference>
<accession>A0A4R1LEJ0</accession>
<comment type="caution">
    <text evidence="1">The sequence shown here is derived from an EMBL/GenBank/DDBJ whole genome shotgun (WGS) entry which is preliminary data.</text>
</comment>